<sequence length="149" mass="17070">MQEEANKILVDLLKKASDGIDSAIAFSQAQIPDVVHQLLVWNMVDSLIKTLIAISTIPLVIWFMKKQYQKVEIGKFDNEGWSWEEGKPKYKPTMIWESNGEISFLILPLAAVFVLWVSFIIAVVTNMTWLKIWLAPKLYLIEYAASLIK</sequence>
<organism evidence="3">
    <name type="scientific">Escherichia coli</name>
    <dbReference type="NCBI Taxonomy" id="562"/>
    <lineage>
        <taxon>Bacteria</taxon>
        <taxon>Pseudomonadati</taxon>
        <taxon>Pseudomonadota</taxon>
        <taxon>Gammaproteobacteria</taxon>
        <taxon>Enterobacterales</taxon>
        <taxon>Enterobacteriaceae</taxon>
        <taxon>Escherichia</taxon>
    </lineage>
</organism>
<reference evidence="2 4" key="2">
    <citation type="submission" date="2018-08" db="EMBL/GenBank/DDBJ databases">
        <authorList>
            <consortium name="GenomeTrakr network: Whole genome sequencing for foodborne pathogen traceback"/>
        </authorList>
    </citation>
    <scope>NUCLEOTIDE SEQUENCE [LARGE SCALE GENOMIC DNA]</scope>
    <source>
        <strain evidence="2 4">AZ-TG60901</strain>
    </source>
</reference>
<evidence type="ECO:0000313" key="3">
    <source>
        <dbReference type="EMBL" id="HAJ5960243.1"/>
    </source>
</evidence>
<reference evidence="3" key="1">
    <citation type="journal article" date="2018" name="Genome Biol.">
        <title>SKESA: strategic k-mer extension for scrupulous assemblies.</title>
        <authorList>
            <person name="Souvorov A."/>
            <person name="Agarwala R."/>
            <person name="Lipman D.J."/>
        </authorList>
    </citation>
    <scope>NUCLEOTIDE SEQUENCE [LARGE SCALE GENOMIC DNA]</scope>
    <source>
        <strain evidence="3">EuSCAPE_DE065</strain>
    </source>
</reference>
<reference evidence="3" key="3">
    <citation type="submission" date="2018-12" db="EMBL/GenBank/DDBJ databases">
        <authorList>
            <consortium name="NCBI Pathogen Detection Project"/>
        </authorList>
    </citation>
    <scope>NUCLEOTIDE SEQUENCE</scope>
    <source>
        <strain evidence="3">EuSCAPE_DE065</strain>
    </source>
</reference>
<accession>A0A770VCT7</accession>
<dbReference type="EMBL" id="DABHXT010000034">
    <property type="protein sequence ID" value="HAJ5960243.1"/>
    <property type="molecule type" value="Genomic_DNA"/>
</dbReference>
<evidence type="ECO:0008006" key="5">
    <source>
        <dbReference type="Google" id="ProtNLM"/>
    </source>
</evidence>
<dbReference type="EMBL" id="AATJQG010000039">
    <property type="protein sequence ID" value="EFM0518525.1"/>
    <property type="molecule type" value="Genomic_DNA"/>
</dbReference>
<evidence type="ECO:0000313" key="4">
    <source>
        <dbReference type="Proteomes" id="UP000528504"/>
    </source>
</evidence>
<comment type="caution">
    <text evidence="3">The sequence shown here is derived from an EMBL/GenBank/DDBJ whole genome shotgun (WGS) entry which is preliminary data.</text>
</comment>
<feature type="transmembrane region" description="Helical" evidence="1">
    <location>
        <begin position="46"/>
        <end position="64"/>
    </location>
</feature>
<protein>
    <recommendedName>
        <fullName evidence="5">Phage transmembrane protein</fullName>
    </recommendedName>
</protein>
<name>A0A770VCT7_ECOLX</name>
<dbReference type="Proteomes" id="UP000846355">
    <property type="component" value="Unassembled WGS sequence"/>
</dbReference>
<evidence type="ECO:0000256" key="1">
    <source>
        <dbReference type="SAM" id="Phobius"/>
    </source>
</evidence>
<dbReference type="Proteomes" id="UP000528504">
    <property type="component" value="Unassembled WGS sequence"/>
</dbReference>
<dbReference type="RefSeq" id="WP_044069064.1">
    <property type="nucleotide sequence ID" value="NZ_BFOG01000181.1"/>
</dbReference>
<evidence type="ECO:0000313" key="2">
    <source>
        <dbReference type="EMBL" id="EFM0518525.1"/>
    </source>
</evidence>
<feature type="transmembrane region" description="Helical" evidence="1">
    <location>
        <begin position="104"/>
        <end position="130"/>
    </location>
</feature>
<gene>
    <name evidence="2" type="ORF">CF22_004629</name>
    <name evidence="3" type="ORF">HMV95_18570</name>
</gene>
<dbReference type="AlphaFoldDB" id="A0A770VCT7"/>
<keyword evidence="1" id="KW-0472">Membrane</keyword>
<keyword evidence="1" id="KW-0812">Transmembrane</keyword>
<keyword evidence="1" id="KW-1133">Transmembrane helix</keyword>
<proteinExistence type="predicted"/>